<keyword evidence="3" id="KW-1185">Reference proteome</keyword>
<dbReference type="EMBL" id="CP045835">
    <property type="protein sequence ID" value="QGG51325.1"/>
    <property type="molecule type" value="Genomic_DNA"/>
</dbReference>
<feature type="domain" description="Glyoxalase-like" evidence="1">
    <location>
        <begin position="7"/>
        <end position="185"/>
    </location>
</feature>
<sequence>MYVLKISHIQCRVHDIKKAVYHYEKAGFQVEWGRDPKNSLNAFIWFNQGPFIELFEMKRFMSPIQFPLGILYGRSMRERWVKWMIQREGLIDFALEGYEEDIAKQENLHLVRNEINNLGIGTSKVLNGRRKKPTGEIVTYGFFSLSPCDLPFVVSAYSTPQRPKQIEHSNGSQYIHSLMISCSDEMADILNTLLVDKAMLTIKASNKFNIDGITIEGLTNKIDTKLLHGANLIHRGYIVSEKGEE</sequence>
<evidence type="ECO:0000313" key="3">
    <source>
        <dbReference type="Proteomes" id="UP000373269"/>
    </source>
</evidence>
<accession>A0ABX6DCW6</accession>
<evidence type="ECO:0000259" key="1">
    <source>
        <dbReference type="Pfam" id="PF13468"/>
    </source>
</evidence>
<evidence type="ECO:0000313" key="2">
    <source>
        <dbReference type="EMBL" id="QGG51325.1"/>
    </source>
</evidence>
<reference evidence="2 3" key="1">
    <citation type="submission" date="2019-11" db="EMBL/GenBank/DDBJ databases">
        <title>Whole Genome Sequencing and Comparative Genomic Analyses of Lysinibacillus pakistanensis LZH-9, a Halotolerant Strain with Excellent COD Removal Capability.</title>
        <authorList>
            <person name="Zhou H."/>
        </authorList>
    </citation>
    <scope>NUCLEOTIDE SEQUENCE [LARGE SCALE GENOMIC DNA]</scope>
    <source>
        <strain evidence="2 3">LZH-9</strain>
    </source>
</reference>
<gene>
    <name evidence="2" type="ORF">GDS87_10280</name>
</gene>
<proteinExistence type="predicted"/>
<protein>
    <recommendedName>
        <fullName evidence="1">Glyoxalase-like domain-containing protein</fullName>
    </recommendedName>
</protein>
<dbReference type="Gene3D" id="3.10.180.10">
    <property type="entry name" value="2,3-Dihydroxybiphenyl 1,2-Dioxygenase, domain 1"/>
    <property type="match status" value="1"/>
</dbReference>
<dbReference type="SUPFAM" id="SSF54593">
    <property type="entry name" value="Glyoxalase/Bleomycin resistance protein/Dihydroxybiphenyl dioxygenase"/>
    <property type="match status" value="1"/>
</dbReference>
<name>A0ABX6DCW6_9BACI</name>
<dbReference type="Pfam" id="PF13468">
    <property type="entry name" value="Glyoxalase_3"/>
    <property type="match status" value="1"/>
</dbReference>
<organism evidence="2 3">
    <name type="scientific">Lysinibacillus pakistanensis</name>
    <dbReference type="NCBI Taxonomy" id="759811"/>
    <lineage>
        <taxon>Bacteria</taxon>
        <taxon>Bacillati</taxon>
        <taxon>Bacillota</taxon>
        <taxon>Bacilli</taxon>
        <taxon>Bacillales</taxon>
        <taxon>Bacillaceae</taxon>
        <taxon>Lysinibacillus</taxon>
    </lineage>
</organism>
<dbReference type="InterPro" id="IPR025870">
    <property type="entry name" value="Glyoxalase-like_dom"/>
</dbReference>
<dbReference type="InterPro" id="IPR029068">
    <property type="entry name" value="Glyas_Bleomycin-R_OHBP_Dase"/>
</dbReference>
<dbReference type="Proteomes" id="UP000373269">
    <property type="component" value="Chromosome"/>
</dbReference>